<name>A0A4Y2EMK9_ARAVE</name>
<proteinExistence type="predicted"/>
<keyword evidence="2" id="KW-1185">Reference proteome</keyword>
<accession>A0A4Y2EMK9</accession>
<organism evidence="1 2">
    <name type="scientific">Araneus ventricosus</name>
    <name type="common">Orbweaver spider</name>
    <name type="synonym">Epeira ventricosa</name>
    <dbReference type="NCBI Taxonomy" id="182803"/>
    <lineage>
        <taxon>Eukaryota</taxon>
        <taxon>Metazoa</taxon>
        <taxon>Ecdysozoa</taxon>
        <taxon>Arthropoda</taxon>
        <taxon>Chelicerata</taxon>
        <taxon>Arachnida</taxon>
        <taxon>Araneae</taxon>
        <taxon>Araneomorphae</taxon>
        <taxon>Entelegynae</taxon>
        <taxon>Araneoidea</taxon>
        <taxon>Araneidae</taxon>
        <taxon>Araneus</taxon>
    </lineage>
</organism>
<protein>
    <submittedName>
        <fullName evidence="1">Uncharacterized protein</fullName>
    </submittedName>
</protein>
<sequence length="148" mass="16769">MIAYCRGVEVVEPEPRLIPQTFPGRCKRTPQGIAFPKVAGDNGFHIKISGNPEKYVPGELYTDEVNVNGLYGDFYINPILTAHGVYREHQTRLLATSLRFCGQETGSVLHVIKRCEIWTSYRSNWPNGQQSMSLKDMIKNADIRVSLR</sequence>
<dbReference type="OrthoDB" id="347314at2759"/>
<comment type="caution">
    <text evidence="1">The sequence shown here is derived from an EMBL/GenBank/DDBJ whole genome shotgun (WGS) entry which is preliminary data.</text>
</comment>
<reference evidence="1 2" key="1">
    <citation type="journal article" date="2019" name="Sci. Rep.">
        <title>Orb-weaving spider Araneus ventricosus genome elucidates the spidroin gene catalogue.</title>
        <authorList>
            <person name="Kono N."/>
            <person name="Nakamura H."/>
            <person name="Ohtoshi R."/>
            <person name="Moran D.A.P."/>
            <person name="Shinohara A."/>
            <person name="Yoshida Y."/>
            <person name="Fujiwara M."/>
            <person name="Mori M."/>
            <person name="Tomita M."/>
            <person name="Arakawa K."/>
        </authorList>
    </citation>
    <scope>NUCLEOTIDE SEQUENCE [LARGE SCALE GENOMIC DNA]</scope>
</reference>
<evidence type="ECO:0000313" key="1">
    <source>
        <dbReference type="EMBL" id="GBM29064.1"/>
    </source>
</evidence>
<evidence type="ECO:0000313" key="2">
    <source>
        <dbReference type="Proteomes" id="UP000499080"/>
    </source>
</evidence>
<dbReference type="Gene3D" id="2.60.40.4060">
    <property type="entry name" value="Reeler domain"/>
    <property type="match status" value="1"/>
</dbReference>
<dbReference type="Proteomes" id="UP000499080">
    <property type="component" value="Unassembled WGS sequence"/>
</dbReference>
<dbReference type="InterPro" id="IPR042307">
    <property type="entry name" value="Reeler_sf"/>
</dbReference>
<dbReference type="AlphaFoldDB" id="A0A4Y2EMK9"/>
<dbReference type="EMBL" id="BGPR01000626">
    <property type="protein sequence ID" value="GBM29064.1"/>
    <property type="molecule type" value="Genomic_DNA"/>
</dbReference>
<gene>
    <name evidence="1" type="ORF">AVEN_233236_1</name>
</gene>